<dbReference type="Pfam" id="PF22614">
    <property type="entry name" value="Slo-like_RCK"/>
    <property type="match status" value="1"/>
</dbReference>
<evidence type="ECO:0000256" key="2">
    <source>
        <dbReference type="ARBA" id="ARBA00022448"/>
    </source>
</evidence>
<dbReference type="PANTHER" id="PTHR10027">
    <property type="entry name" value="CALCIUM-ACTIVATED POTASSIUM CHANNEL ALPHA CHAIN"/>
    <property type="match status" value="1"/>
</dbReference>
<sequence length="496" mass="54848">MKSDDSRPRGEREVLINPGPDFELKVVEGRTAGVFIAPELDKIEQVPPGEDPKISRAKMPRRLPLFEKQQQKVLAGKKKKDDMLPSLRQLADSQTGEASANIADFAQAEEKDRAREVDQLKAEMDEQYEDIMLRVKKRFLEKGLHPDLIGAATNTEPYQRKFPRRNLVNKAEDAGSDGETEGESKKLLGKVANEALDKMEKKKQELEKLEALLDRCRRDAMGERRPPKHVLSAGGHILVCFVSDTEVSSIAVGSSKLTGAPVGIHMFMKALRDDRLELNQGSQPTVVFMGELQPSDWHEICHMERVYFISGSALRAEDLIKAGIETCSAVVIARTHPGAIGKVKKTADARVVLAATLASHLLPFEKVIPITTDHAYPGSCELLPPERVFIEEEPLLSTAVVGPPPELPQALTAFMKGAKALARSMGLDGKPPPVIDVESLDGGNSTERYEDMEVHDIKYHPRYLRGQVFYASTVTSMVASSMYNPNLINMVDALIE</sequence>
<evidence type="ECO:0000256" key="1">
    <source>
        <dbReference type="ARBA" id="ARBA00004141"/>
    </source>
</evidence>
<keyword evidence="4" id="KW-0812">Transmembrane</keyword>
<keyword evidence="2" id="KW-0813">Transport</keyword>
<comment type="caution">
    <text evidence="14">The sequence shown here is derived from an EMBL/GenBank/DDBJ whole genome shotgun (WGS) entry which is preliminary data.</text>
</comment>
<evidence type="ECO:0000256" key="12">
    <source>
        <dbReference type="SAM" id="MobiDB-lite"/>
    </source>
</evidence>
<evidence type="ECO:0000259" key="13">
    <source>
        <dbReference type="Pfam" id="PF22614"/>
    </source>
</evidence>
<evidence type="ECO:0000256" key="4">
    <source>
        <dbReference type="ARBA" id="ARBA00022692"/>
    </source>
</evidence>
<dbReference type="GO" id="GO:0005267">
    <property type="term" value="F:potassium channel activity"/>
    <property type="evidence" value="ECO:0007669"/>
    <property type="project" value="UniProtKB-KW"/>
</dbReference>
<evidence type="ECO:0000256" key="7">
    <source>
        <dbReference type="ARBA" id="ARBA00022989"/>
    </source>
</evidence>
<dbReference type="EMBL" id="CAJNJA010098241">
    <property type="protein sequence ID" value="CAE7942973.1"/>
    <property type="molecule type" value="Genomic_DNA"/>
</dbReference>
<evidence type="ECO:0000256" key="6">
    <source>
        <dbReference type="ARBA" id="ARBA00022958"/>
    </source>
</evidence>
<reference evidence="14" key="1">
    <citation type="submission" date="2021-02" db="EMBL/GenBank/DDBJ databases">
        <authorList>
            <person name="Dougan E. K."/>
            <person name="Rhodes N."/>
            <person name="Thang M."/>
            <person name="Chan C."/>
        </authorList>
    </citation>
    <scope>NUCLEOTIDE SEQUENCE</scope>
</reference>
<keyword evidence="10" id="KW-0407">Ion channel</keyword>
<dbReference type="Proteomes" id="UP000601435">
    <property type="component" value="Unassembled WGS sequence"/>
</dbReference>
<keyword evidence="5" id="KW-0631">Potassium channel</keyword>
<name>A0A813CES2_9DINO</name>
<keyword evidence="11" id="KW-0175">Coiled coil</keyword>
<evidence type="ECO:0000256" key="9">
    <source>
        <dbReference type="ARBA" id="ARBA00023136"/>
    </source>
</evidence>
<dbReference type="AlphaFoldDB" id="A0A813CES2"/>
<protein>
    <recommendedName>
        <fullName evidence="13">RCK N-terminal domain-containing protein</fullName>
    </recommendedName>
</protein>
<evidence type="ECO:0000313" key="14">
    <source>
        <dbReference type="EMBL" id="CAE7942973.1"/>
    </source>
</evidence>
<accession>A0A813CES2</accession>
<evidence type="ECO:0000256" key="5">
    <source>
        <dbReference type="ARBA" id="ARBA00022826"/>
    </source>
</evidence>
<keyword evidence="6" id="KW-0630">Potassium</keyword>
<feature type="non-terminal residue" evidence="14">
    <location>
        <position position="1"/>
    </location>
</feature>
<dbReference type="OrthoDB" id="425373at2759"/>
<keyword evidence="8" id="KW-0406">Ion transport</keyword>
<proteinExistence type="predicted"/>
<keyword evidence="15" id="KW-1185">Reference proteome</keyword>
<keyword evidence="9" id="KW-0472">Membrane</keyword>
<dbReference type="InterPro" id="IPR047871">
    <property type="entry name" value="K_chnl_Slo-like"/>
</dbReference>
<evidence type="ECO:0000256" key="10">
    <source>
        <dbReference type="ARBA" id="ARBA00023303"/>
    </source>
</evidence>
<dbReference type="Gene3D" id="3.40.50.720">
    <property type="entry name" value="NAD(P)-binding Rossmann-like Domain"/>
    <property type="match status" value="1"/>
</dbReference>
<keyword evidence="7" id="KW-1133">Transmembrane helix</keyword>
<evidence type="ECO:0000256" key="11">
    <source>
        <dbReference type="SAM" id="Coils"/>
    </source>
</evidence>
<dbReference type="InterPro" id="IPR003148">
    <property type="entry name" value="RCK_N"/>
</dbReference>
<evidence type="ECO:0000256" key="8">
    <source>
        <dbReference type="ARBA" id="ARBA00023065"/>
    </source>
</evidence>
<feature type="region of interest" description="Disordered" evidence="12">
    <location>
        <begin position="88"/>
        <end position="116"/>
    </location>
</feature>
<evidence type="ECO:0000313" key="15">
    <source>
        <dbReference type="Proteomes" id="UP000601435"/>
    </source>
</evidence>
<dbReference type="PANTHER" id="PTHR10027:SF10">
    <property type="entry name" value="SLOWPOKE 2, ISOFORM D"/>
    <property type="match status" value="1"/>
</dbReference>
<feature type="domain" description="RCK N-terminal" evidence="13">
    <location>
        <begin position="236"/>
        <end position="356"/>
    </location>
</feature>
<comment type="subcellular location">
    <subcellularLocation>
        <location evidence="1">Membrane</location>
        <topology evidence="1">Multi-pass membrane protein</topology>
    </subcellularLocation>
</comment>
<keyword evidence="3" id="KW-0633">Potassium transport</keyword>
<feature type="coiled-coil region" evidence="11">
    <location>
        <begin position="189"/>
        <end position="219"/>
    </location>
</feature>
<evidence type="ECO:0000256" key="3">
    <source>
        <dbReference type="ARBA" id="ARBA00022538"/>
    </source>
</evidence>
<organism evidence="14 15">
    <name type="scientific">Symbiodinium necroappetens</name>
    <dbReference type="NCBI Taxonomy" id="1628268"/>
    <lineage>
        <taxon>Eukaryota</taxon>
        <taxon>Sar</taxon>
        <taxon>Alveolata</taxon>
        <taxon>Dinophyceae</taxon>
        <taxon>Suessiales</taxon>
        <taxon>Symbiodiniaceae</taxon>
        <taxon>Symbiodinium</taxon>
    </lineage>
</organism>
<gene>
    <name evidence="14" type="ORF">SNEC2469_LOCUS34866</name>
</gene>
<dbReference type="GO" id="GO:0016020">
    <property type="term" value="C:membrane"/>
    <property type="evidence" value="ECO:0007669"/>
    <property type="project" value="UniProtKB-SubCell"/>
</dbReference>